<evidence type="ECO:0000256" key="2">
    <source>
        <dbReference type="ARBA" id="ARBA00022490"/>
    </source>
</evidence>
<dbReference type="PRINTS" id="PR00050">
    <property type="entry name" value="COLDSHOCK"/>
</dbReference>
<dbReference type="InterPro" id="IPR011129">
    <property type="entry name" value="CSD"/>
</dbReference>
<evidence type="ECO:0000259" key="4">
    <source>
        <dbReference type="PROSITE" id="PS51857"/>
    </source>
</evidence>
<comment type="subcellular location">
    <subcellularLocation>
        <location evidence="1 3">Cytoplasm</location>
    </subcellularLocation>
</comment>
<accession>A0ABX2YEL7</accession>
<dbReference type="SMART" id="SM00357">
    <property type="entry name" value="CSP"/>
    <property type="match status" value="1"/>
</dbReference>
<evidence type="ECO:0000256" key="3">
    <source>
        <dbReference type="RuleBase" id="RU000408"/>
    </source>
</evidence>
<organism evidence="5 6">
    <name type="scientific">Arcobacter porcinus</name>
    <dbReference type="NCBI Taxonomy" id="1935204"/>
    <lineage>
        <taxon>Bacteria</taxon>
        <taxon>Pseudomonadati</taxon>
        <taxon>Campylobacterota</taxon>
        <taxon>Epsilonproteobacteria</taxon>
        <taxon>Campylobacterales</taxon>
        <taxon>Arcobacteraceae</taxon>
        <taxon>Arcobacter</taxon>
    </lineage>
</organism>
<dbReference type="EMBL" id="LDIR01000001">
    <property type="protein sequence ID" value="OCL93434.1"/>
    <property type="molecule type" value="Genomic_DNA"/>
</dbReference>
<dbReference type="PIRSF" id="PIRSF002599">
    <property type="entry name" value="Cold_shock_A"/>
    <property type="match status" value="1"/>
</dbReference>
<dbReference type="InterPro" id="IPR002059">
    <property type="entry name" value="CSP_DNA-bd"/>
</dbReference>
<evidence type="ECO:0000256" key="1">
    <source>
        <dbReference type="ARBA" id="ARBA00004496"/>
    </source>
</evidence>
<comment type="caution">
    <text evidence="5">The sequence shown here is derived from an EMBL/GenBank/DDBJ whole genome shotgun (WGS) entry which is preliminary data.</text>
</comment>
<proteinExistence type="predicted"/>
<dbReference type="RefSeq" id="WP_066179014.1">
    <property type="nucleotide sequence ID" value="NZ_LDIR01000001.1"/>
</dbReference>
<dbReference type="InterPro" id="IPR012156">
    <property type="entry name" value="Cold_shock_CspA"/>
</dbReference>
<keyword evidence="6" id="KW-1185">Reference proteome</keyword>
<evidence type="ECO:0000313" key="6">
    <source>
        <dbReference type="Proteomes" id="UP000093159"/>
    </source>
</evidence>
<reference evidence="5 6" key="1">
    <citation type="submission" date="2015-05" db="EMBL/GenBank/DDBJ databases">
        <authorList>
            <person name="Rovetto F."/>
            <person name="Cocolin L."/>
            <person name="Illeghems K."/>
            <person name="Van Nieuwerburgh F."/>
            <person name="Houf K."/>
        </authorList>
    </citation>
    <scope>NUCLEOTIDE SEQUENCE [LARGE SCALE GENOMIC DNA]</scope>
    <source>
        <strain evidence="5 6">117434</strain>
    </source>
</reference>
<dbReference type="CDD" id="cd04458">
    <property type="entry name" value="CSP_CDS"/>
    <property type="match status" value="1"/>
</dbReference>
<dbReference type="PROSITE" id="PS51857">
    <property type="entry name" value="CSD_2"/>
    <property type="match status" value="1"/>
</dbReference>
<dbReference type="PANTHER" id="PTHR11544">
    <property type="entry name" value="COLD SHOCK DOMAIN CONTAINING PROTEINS"/>
    <property type="match status" value="1"/>
</dbReference>
<dbReference type="SUPFAM" id="SSF50249">
    <property type="entry name" value="Nucleic acid-binding proteins"/>
    <property type="match status" value="1"/>
</dbReference>
<dbReference type="InterPro" id="IPR012340">
    <property type="entry name" value="NA-bd_OB-fold"/>
</dbReference>
<name>A0ABX2YEL7_9BACT</name>
<dbReference type="PROSITE" id="PS00352">
    <property type="entry name" value="CSD_1"/>
    <property type="match status" value="1"/>
</dbReference>
<dbReference type="Gene3D" id="2.40.50.140">
    <property type="entry name" value="Nucleic acid-binding proteins"/>
    <property type="match status" value="1"/>
</dbReference>
<dbReference type="InterPro" id="IPR050181">
    <property type="entry name" value="Cold_shock_domain"/>
</dbReference>
<sequence>MADQNTGTVKWFNSEKGFGFISIDNGSNDLFVHYREVHTSGYGKVSLDDGQRVSFEIGKNDKGPHAKNVRAI</sequence>
<evidence type="ECO:0000313" key="5">
    <source>
        <dbReference type="EMBL" id="OCL93434.1"/>
    </source>
</evidence>
<dbReference type="Proteomes" id="UP000093159">
    <property type="component" value="Unassembled WGS sequence"/>
</dbReference>
<feature type="domain" description="CSD" evidence="4">
    <location>
        <begin position="4"/>
        <end position="71"/>
    </location>
</feature>
<gene>
    <name evidence="5" type="primary">cspA_1</name>
    <name evidence="5" type="ORF">AAX28_00977</name>
</gene>
<keyword evidence="2" id="KW-0963">Cytoplasm</keyword>
<dbReference type="Pfam" id="PF00313">
    <property type="entry name" value="CSD"/>
    <property type="match status" value="1"/>
</dbReference>
<dbReference type="InterPro" id="IPR019844">
    <property type="entry name" value="CSD_CS"/>
</dbReference>
<protein>
    <submittedName>
        <fullName evidence="5">Cold shock-like protein CspA</fullName>
    </submittedName>
</protein>